<proteinExistence type="predicted"/>
<protein>
    <submittedName>
        <fullName evidence="1">Uncharacterized protein</fullName>
    </submittedName>
</protein>
<dbReference type="AlphaFoldDB" id="A0A1S8WSY5"/>
<dbReference type="EMBL" id="KV895175">
    <property type="protein sequence ID" value="OON17567.1"/>
    <property type="molecule type" value="Genomic_DNA"/>
</dbReference>
<sequence length="75" mass="8021">ICVKESCVTRMPTVAMVSVFVTRVMKVMDTGGVVILATRVPKYNAIPMHAVKLASAAVFQAILGTDIESVDLLRG</sequence>
<name>A0A1S8WSY5_OPIVI</name>
<feature type="non-terminal residue" evidence="1">
    <location>
        <position position="1"/>
    </location>
</feature>
<organism evidence="1 2">
    <name type="scientific">Opisthorchis viverrini</name>
    <name type="common">Southeast Asian liver fluke</name>
    <dbReference type="NCBI Taxonomy" id="6198"/>
    <lineage>
        <taxon>Eukaryota</taxon>
        <taxon>Metazoa</taxon>
        <taxon>Spiralia</taxon>
        <taxon>Lophotrochozoa</taxon>
        <taxon>Platyhelminthes</taxon>
        <taxon>Trematoda</taxon>
        <taxon>Digenea</taxon>
        <taxon>Opisthorchiida</taxon>
        <taxon>Opisthorchiata</taxon>
        <taxon>Opisthorchiidae</taxon>
        <taxon>Opisthorchis</taxon>
    </lineage>
</organism>
<keyword evidence="2" id="KW-1185">Reference proteome</keyword>
<gene>
    <name evidence="1" type="ORF">X801_06593</name>
</gene>
<evidence type="ECO:0000313" key="2">
    <source>
        <dbReference type="Proteomes" id="UP000243686"/>
    </source>
</evidence>
<reference evidence="1 2" key="1">
    <citation type="submission" date="2015-03" db="EMBL/GenBank/DDBJ databases">
        <title>Draft genome of the nematode, Opisthorchis viverrini.</title>
        <authorList>
            <person name="Mitreva M."/>
        </authorList>
    </citation>
    <scope>NUCLEOTIDE SEQUENCE [LARGE SCALE GENOMIC DNA]</scope>
    <source>
        <strain evidence="1">Khon Kaen</strain>
    </source>
</reference>
<dbReference type="Proteomes" id="UP000243686">
    <property type="component" value="Unassembled WGS sequence"/>
</dbReference>
<accession>A0A1S8WSY5</accession>
<evidence type="ECO:0000313" key="1">
    <source>
        <dbReference type="EMBL" id="OON17567.1"/>
    </source>
</evidence>
<feature type="non-terminal residue" evidence="1">
    <location>
        <position position="75"/>
    </location>
</feature>